<dbReference type="EMBL" id="LAZR01027324">
    <property type="protein sequence ID" value="KKL66062.1"/>
    <property type="molecule type" value="Genomic_DNA"/>
</dbReference>
<dbReference type="AlphaFoldDB" id="A0A0F9GSE6"/>
<accession>A0A0F9GSE6</accession>
<evidence type="ECO:0000313" key="1">
    <source>
        <dbReference type="EMBL" id="KKL66062.1"/>
    </source>
</evidence>
<comment type="caution">
    <text evidence="1">The sequence shown here is derived from an EMBL/GenBank/DDBJ whole genome shotgun (WGS) entry which is preliminary data.</text>
</comment>
<name>A0A0F9GSE6_9ZZZZ</name>
<reference evidence="1" key="1">
    <citation type="journal article" date="2015" name="Nature">
        <title>Complex archaea that bridge the gap between prokaryotes and eukaryotes.</title>
        <authorList>
            <person name="Spang A."/>
            <person name="Saw J.H."/>
            <person name="Jorgensen S.L."/>
            <person name="Zaremba-Niedzwiedzka K."/>
            <person name="Martijn J."/>
            <person name="Lind A.E."/>
            <person name="van Eijk R."/>
            <person name="Schleper C."/>
            <person name="Guy L."/>
            <person name="Ettema T.J."/>
        </authorList>
    </citation>
    <scope>NUCLEOTIDE SEQUENCE</scope>
</reference>
<organism evidence="1">
    <name type="scientific">marine sediment metagenome</name>
    <dbReference type="NCBI Taxonomy" id="412755"/>
    <lineage>
        <taxon>unclassified sequences</taxon>
        <taxon>metagenomes</taxon>
        <taxon>ecological metagenomes</taxon>
    </lineage>
</organism>
<gene>
    <name evidence="1" type="ORF">LCGC14_2148740</name>
</gene>
<sequence>MATRTARATGTVTNTGNARSSYTARLLVNTFDAEGNLQAASVEDSATVTLDPGASSAAISLRVPVVLFGGWAMSAQVILDMASPVSRPNIDRSNPVTFEEGSSYGGSWAGTPSIGFAVGGHLGRFRKALVEAGTR</sequence>
<protein>
    <submittedName>
        <fullName evidence="1">Uncharacterized protein</fullName>
    </submittedName>
</protein>
<proteinExistence type="predicted"/>